<dbReference type="Proteomes" id="UP000298602">
    <property type="component" value="Chromosome"/>
</dbReference>
<dbReference type="OrthoDB" id="144815at2"/>
<reference evidence="1 2" key="1">
    <citation type="submission" date="2019-05" db="EMBL/GenBank/DDBJ databases">
        <title>The Complete Genome Sequence of the n-alkane-degrading Desulfoglaeba alkanexedens ALDC reveals multiple alkylsuccinate synthase gene clusters.</title>
        <authorList>
            <person name="Callaghan A.V."/>
            <person name="Davidova I.A."/>
            <person name="Duncan K.E."/>
            <person name="Morris B."/>
            <person name="McInerney M.J."/>
        </authorList>
    </citation>
    <scope>NUCLEOTIDE SEQUENCE [LARGE SCALE GENOMIC DNA]</scope>
    <source>
        <strain evidence="1 2">ALDC</strain>
    </source>
</reference>
<keyword evidence="2" id="KW-1185">Reference proteome</keyword>
<dbReference type="Gene3D" id="3.20.20.210">
    <property type="match status" value="1"/>
</dbReference>
<evidence type="ECO:0008006" key="3">
    <source>
        <dbReference type="Google" id="ProtNLM"/>
    </source>
</evidence>
<dbReference type="EMBL" id="CP040098">
    <property type="protein sequence ID" value="QCQ22193.1"/>
    <property type="molecule type" value="Genomic_DNA"/>
</dbReference>
<organism evidence="1 2">
    <name type="scientific">Desulfoglaeba alkanexedens ALDC</name>
    <dbReference type="NCBI Taxonomy" id="980445"/>
    <lineage>
        <taxon>Bacteria</taxon>
        <taxon>Pseudomonadati</taxon>
        <taxon>Thermodesulfobacteriota</taxon>
        <taxon>Syntrophobacteria</taxon>
        <taxon>Syntrophobacterales</taxon>
        <taxon>Syntrophobacteraceae</taxon>
        <taxon>Desulfoglaeba</taxon>
    </lineage>
</organism>
<dbReference type="InterPro" id="IPR038071">
    <property type="entry name" value="UROD/MetE-like_sf"/>
</dbReference>
<evidence type="ECO:0000313" key="1">
    <source>
        <dbReference type="EMBL" id="QCQ22193.1"/>
    </source>
</evidence>
<reference evidence="1 2" key="2">
    <citation type="submission" date="2019-05" db="EMBL/GenBank/DDBJ databases">
        <authorList>
            <person name="Suflita J.M."/>
            <person name="Marks C.R."/>
        </authorList>
    </citation>
    <scope>NUCLEOTIDE SEQUENCE [LARGE SCALE GENOMIC DNA]</scope>
    <source>
        <strain evidence="1 2">ALDC</strain>
    </source>
</reference>
<evidence type="ECO:0000313" key="2">
    <source>
        <dbReference type="Proteomes" id="UP000298602"/>
    </source>
</evidence>
<accession>A0A4P8L3D9</accession>
<proteinExistence type="predicted"/>
<dbReference type="KEGG" id="dax:FDQ92_08490"/>
<dbReference type="SUPFAM" id="SSF51726">
    <property type="entry name" value="UROD/MetE-like"/>
    <property type="match status" value="1"/>
</dbReference>
<name>A0A4P8L3D9_9BACT</name>
<gene>
    <name evidence="1" type="ORF">FDQ92_08490</name>
</gene>
<dbReference type="RefSeq" id="WP_137424162.1">
    <property type="nucleotide sequence ID" value="NZ_CP040098.1"/>
</dbReference>
<dbReference type="AlphaFoldDB" id="A0A4P8L3D9"/>
<sequence length="359" mass="40714">MGEWKASGAATLVGSMPHKDRVRAIDFILEKVPEIPVWPQLVKYEAEQMMVQFLEGLPGLRKESGQIWVETQGAAFEEELYRFYEDYLAASEDDVFLMDSRFGFGEETGRTFFAFLQALERLDLPYRAVKGQVVGPFTLLSGLKDQDQRALLFDERLQDVVVKHLAMKARWQVNRMKSFGRPVILFLDEPALAGFGSSAFITVTEEQVAQLLREVMDAVHDAEGLAGIHVCANTDWLLAFRSPVDIINFDAYQYFDRFALYRKELAAFLEGGGTVAWGIVPTGNPEWIDSETVDSLCDRWLQEVTTLTGPELPMERIFSRSLFTPSCGCGTLNEREAERVVELTRGVSDRLREKLGFRR</sequence>
<protein>
    <recommendedName>
        <fullName evidence="3">Methionine synthase</fullName>
    </recommendedName>
</protein>